<keyword evidence="6" id="KW-0969">Cilium</keyword>
<comment type="caution">
    <text evidence="6">The sequence shown here is derived from an EMBL/GenBank/DDBJ whole genome shotgun (WGS) entry which is preliminary data.</text>
</comment>
<comment type="function">
    <text evidence="1 5">Assembles around the rod to form the L-ring and probably protects the motor/basal body from shearing forces during rotation.</text>
</comment>
<evidence type="ECO:0000256" key="2">
    <source>
        <dbReference type="ARBA" id="ARBA00004117"/>
    </source>
</evidence>
<accession>A0ABM8P5Z8</accession>
<dbReference type="Proteomes" id="UP000656319">
    <property type="component" value="Unassembled WGS sequence"/>
</dbReference>
<dbReference type="PRINTS" id="PR01010">
    <property type="entry name" value="FLGPRINGFLGI"/>
</dbReference>
<keyword evidence="3" id="KW-0732">Signal</keyword>
<evidence type="ECO:0000256" key="4">
    <source>
        <dbReference type="ARBA" id="ARBA00023143"/>
    </source>
</evidence>
<dbReference type="NCBIfam" id="NF003676">
    <property type="entry name" value="PRK05303.1"/>
    <property type="match status" value="1"/>
</dbReference>
<keyword evidence="7" id="KW-1185">Reference proteome</keyword>
<gene>
    <name evidence="5 6" type="primary">flgI</name>
    <name evidence="6" type="ORF">LMG27952_06310</name>
</gene>
<dbReference type="HAMAP" id="MF_00416">
    <property type="entry name" value="FlgI"/>
    <property type="match status" value="1"/>
</dbReference>
<dbReference type="PANTHER" id="PTHR30381:SF0">
    <property type="entry name" value="FLAGELLAR P-RING PROTEIN"/>
    <property type="match status" value="1"/>
</dbReference>
<dbReference type="EMBL" id="CAJHCQ010000022">
    <property type="protein sequence ID" value="CAD6557203.1"/>
    <property type="molecule type" value="Genomic_DNA"/>
</dbReference>
<organism evidence="6 7">
    <name type="scientific">Paraburkholderia hiiakae</name>
    <dbReference type="NCBI Taxonomy" id="1081782"/>
    <lineage>
        <taxon>Bacteria</taxon>
        <taxon>Pseudomonadati</taxon>
        <taxon>Pseudomonadota</taxon>
        <taxon>Betaproteobacteria</taxon>
        <taxon>Burkholderiales</taxon>
        <taxon>Burkholderiaceae</taxon>
        <taxon>Paraburkholderia</taxon>
    </lineage>
</organism>
<evidence type="ECO:0000313" key="6">
    <source>
        <dbReference type="EMBL" id="CAD6557203.1"/>
    </source>
</evidence>
<dbReference type="Pfam" id="PF02119">
    <property type="entry name" value="FlgI"/>
    <property type="match status" value="1"/>
</dbReference>
<evidence type="ECO:0000256" key="1">
    <source>
        <dbReference type="ARBA" id="ARBA00002591"/>
    </source>
</evidence>
<keyword evidence="4 5" id="KW-0975">Bacterial flagellum</keyword>
<keyword evidence="6" id="KW-0282">Flagellum</keyword>
<comment type="subcellular location">
    <subcellularLocation>
        <location evidence="2 5">Bacterial flagellum basal body</location>
    </subcellularLocation>
</comment>
<reference evidence="6 7" key="1">
    <citation type="submission" date="2020-10" db="EMBL/GenBank/DDBJ databases">
        <authorList>
            <person name="Peeters C."/>
        </authorList>
    </citation>
    <scope>NUCLEOTIDE SEQUENCE [LARGE SCALE GENOMIC DNA]</scope>
    <source>
        <strain evidence="6 7">LMG 27952</strain>
    </source>
</reference>
<comment type="similarity">
    <text evidence="5">Belongs to the FlgI family.</text>
</comment>
<name>A0ABM8P5Z8_9BURK</name>
<dbReference type="PROSITE" id="PS51257">
    <property type="entry name" value="PROKAR_LIPOPROTEIN"/>
    <property type="match status" value="1"/>
</dbReference>
<sequence>MVKIRFHRSRRSRVKDVFAALGVAFGFVIACGALVAYATPARAERVKDLATFQGVRDNPLIGYGLVVGLDGTGDQTTQAPFTTQTLANMLANLGISINNTSSSSGSSSTLNNMQLKNVAAVMVTAVLPPFARPGEQIDITVSSLANAKSIRGGTLLLTPLKGADGQVYALAQGNVAVGGAGASANGSKVQVNQLAAGRIAGGAIVERSVISPVSQQGGLLTLTVNDMDYDTTQRIVSAVNNMFGPGTASPLDGRTIQVRGPADPASQVGFIAQIQDLNVNPATPAAKVILNARTGSIVMNQMVTLESCAVAHGNLSVVVNTQTAVSQPGAFSNGQTVATRQSQIQLKQDDGALKLVTAGANLAEVVKALNALGATPADLMSILQAMKAAGALRADLEII</sequence>
<evidence type="ECO:0000256" key="3">
    <source>
        <dbReference type="ARBA" id="ARBA00022729"/>
    </source>
</evidence>
<dbReference type="InterPro" id="IPR001782">
    <property type="entry name" value="Flag_FlgI"/>
</dbReference>
<dbReference type="RefSeq" id="WP_201699823.1">
    <property type="nucleotide sequence ID" value="NZ_CAJHCQ010000022.1"/>
</dbReference>
<dbReference type="PANTHER" id="PTHR30381">
    <property type="entry name" value="FLAGELLAR P-RING PERIPLASMIC PROTEIN FLGI"/>
    <property type="match status" value="1"/>
</dbReference>
<evidence type="ECO:0000256" key="5">
    <source>
        <dbReference type="HAMAP-Rule" id="MF_00416"/>
    </source>
</evidence>
<evidence type="ECO:0000313" key="7">
    <source>
        <dbReference type="Proteomes" id="UP000656319"/>
    </source>
</evidence>
<keyword evidence="6" id="KW-0966">Cell projection</keyword>
<comment type="subunit">
    <text evidence="5">The basal body constitutes a major portion of the flagellar organelle and consists of four rings (L,P,S, and M) mounted on a central rod.</text>
</comment>
<proteinExistence type="inferred from homology"/>
<protein>
    <recommendedName>
        <fullName evidence="5">Flagellar P-ring protein</fullName>
    </recommendedName>
    <alternativeName>
        <fullName evidence="5">Basal body P-ring protein</fullName>
    </alternativeName>
</protein>